<dbReference type="EMBL" id="JAGPYM010000002">
    <property type="protein sequence ID" value="KAH6898066.1"/>
    <property type="molecule type" value="Genomic_DNA"/>
</dbReference>
<sequence length="528" mass="58384">MSTCQRMLSQQFNVTARIPGSPKKPSNCYSGLERRLDLVADATMGLPPVQSPPGPEQPKKVIVVGAGISGLRAASVLRRHGVEVVIVEARDRIGGRICASSQPGKSRDLGAAWMHETSQNRLVKLIPKLGVEYYYDDGAPLYYTPHGKAGAQFKAKKVADEFADYCEWYYDNHADAPDKSVDEFVREFVNNHELITEDERLWAPQATREIELWIGTSTALASAKHLSYFVTERNLYVLRGGYQKIVEWTAEPVLDAVHLQHHVQDVQWSEDGSMPTVVTCKDAQGDMQHFTADAVVVTAPLGVLRHGLLPFSPALPEDVRDGIDNFSYAALGKVFFEFSEVFWSKDNDQFMYYPAPPEEALSSSPSSVSSVGDNILAHPTVTVNTWLMSGAKELCVQIAEPLTQRVEAMAKDELYDFFKPLFNLLRTEPYKALPRLVSIECTQWTRDPLAGFGTYSADKVGDEPKLFIGALDKHKRSRLQFAGEHCTLVANGCVHGAFATGEKAATNLLETFGIKYDGGDLVSLPGHK</sequence>
<feature type="domain" description="Amine oxidase" evidence="1">
    <location>
        <begin position="68"/>
        <end position="509"/>
    </location>
</feature>
<dbReference type="OrthoDB" id="437457at2759"/>
<dbReference type="InterPro" id="IPR036188">
    <property type="entry name" value="FAD/NAD-bd_sf"/>
</dbReference>
<comment type="caution">
    <text evidence="2">The sequence shown here is derived from an EMBL/GenBank/DDBJ whole genome shotgun (WGS) entry which is preliminary data.</text>
</comment>
<reference evidence="2 3" key="1">
    <citation type="journal article" date="2021" name="Nat. Commun.">
        <title>Genetic determinants of endophytism in the Arabidopsis root mycobiome.</title>
        <authorList>
            <person name="Mesny F."/>
            <person name="Miyauchi S."/>
            <person name="Thiergart T."/>
            <person name="Pickel B."/>
            <person name="Atanasova L."/>
            <person name="Karlsson M."/>
            <person name="Huettel B."/>
            <person name="Barry K.W."/>
            <person name="Haridas S."/>
            <person name="Chen C."/>
            <person name="Bauer D."/>
            <person name="Andreopoulos W."/>
            <person name="Pangilinan J."/>
            <person name="LaButti K."/>
            <person name="Riley R."/>
            <person name="Lipzen A."/>
            <person name="Clum A."/>
            <person name="Drula E."/>
            <person name="Henrissat B."/>
            <person name="Kohler A."/>
            <person name="Grigoriev I.V."/>
            <person name="Martin F.M."/>
            <person name="Hacquard S."/>
        </authorList>
    </citation>
    <scope>NUCLEOTIDE SEQUENCE [LARGE SCALE GENOMIC DNA]</scope>
    <source>
        <strain evidence="2 3">MPI-CAGE-CH-0241</strain>
    </source>
</reference>
<organism evidence="2 3">
    <name type="scientific">Thelonectria olida</name>
    <dbReference type="NCBI Taxonomy" id="1576542"/>
    <lineage>
        <taxon>Eukaryota</taxon>
        <taxon>Fungi</taxon>
        <taxon>Dikarya</taxon>
        <taxon>Ascomycota</taxon>
        <taxon>Pezizomycotina</taxon>
        <taxon>Sordariomycetes</taxon>
        <taxon>Hypocreomycetidae</taxon>
        <taxon>Hypocreales</taxon>
        <taxon>Nectriaceae</taxon>
        <taxon>Thelonectria</taxon>
    </lineage>
</organism>
<evidence type="ECO:0000313" key="3">
    <source>
        <dbReference type="Proteomes" id="UP000777438"/>
    </source>
</evidence>
<dbReference type="PANTHER" id="PTHR10742">
    <property type="entry name" value="FLAVIN MONOAMINE OXIDASE"/>
    <property type="match status" value="1"/>
</dbReference>
<evidence type="ECO:0000313" key="2">
    <source>
        <dbReference type="EMBL" id="KAH6898066.1"/>
    </source>
</evidence>
<accession>A0A9P8WEQ9</accession>
<dbReference type="Pfam" id="PF01593">
    <property type="entry name" value="Amino_oxidase"/>
    <property type="match status" value="1"/>
</dbReference>
<dbReference type="GO" id="GO:0016491">
    <property type="term" value="F:oxidoreductase activity"/>
    <property type="evidence" value="ECO:0007669"/>
    <property type="project" value="InterPro"/>
</dbReference>
<dbReference type="InterPro" id="IPR002937">
    <property type="entry name" value="Amino_oxidase"/>
</dbReference>
<dbReference type="AlphaFoldDB" id="A0A9P8WEQ9"/>
<dbReference type="PANTHER" id="PTHR10742:SF410">
    <property type="entry name" value="LYSINE-SPECIFIC HISTONE DEMETHYLASE 2"/>
    <property type="match status" value="1"/>
</dbReference>
<keyword evidence="3" id="KW-1185">Reference proteome</keyword>
<protein>
    <submittedName>
        <fullName evidence="2">Flavin-containing amine oxidoreductase</fullName>
    </submittedName>
</protein>
<proteinExistence type="predicted"/>
<dbReference type="InterPro" id="IPR050281">
    <property type="entry name" value="Flavin_monoamine_oxidase"/>
</dbReference>
<dbReference type="SUPFAM" id="SSF51905">
    <property type="entry name" value="FAD/NAD(P)-binding domain"/>
    <property type="match status" value="1"/>
</dbReference>
<dbReference type="Gene3D" id="3.90.660.10">
    <property type="match status" value="1"/>
</dbReference>
<dbReference type="SUPFAM" id="SSF54373">
    <property type="entry name" value="FAD-linked reductases, C-terminal domain"/>
    <property type="match status" value="1"/>
</dbReference>
<dbReference type="Proteomes" id="UP000777438">
    <property type="component" value="Unassembled WGS sequence"/>
</dbReference>
<gene>
    <name evidence="2" type="ORF">B0T10DRAFT_471756</name>
</gene>
<name>A0A9P8WEQ9_9HYPO</name>
<evidence type="ECO:0000259" key="1">
    <source>
        <dbReference type="Pfam" id="PF01593"/>
    </source>
</evidence>
<dbReference type="PRINTS" id="PR00411">
    <property type="entry name" value="PNDRDTASEI"/>
</dbReference>
<dbReference type="Gene3D" id="3.50.50.60">
    <property type="entry name" value="FAD/NAD(P)-binding domain"/>
    <property type="match status" value="1"/>
</dbReference>